<proteinExistence type="predicted"/>
<dbReference type="EMBL" id="CAJVPU010016193">
    <property type="protein sequence ID" value="CAG8651496.1"/>
    <property type="molecule type" value="Genomic_DNA"/>
</dbReference>
<keyword evidence="2" id="KW-1185">Reference proteome</keyword>
<protein>
    <submittedName>
        <fullName evidence="1">5672_t:CDS:1</fullName>
    </submittedName>
</protein>
<comment type="caution">
    <text evidence="1">The sequence shown here is derived from an EMBL/GenBank/DDBJ whole genome shotgun (WGS) entry which is preliminary data.</text>
</comment>
<evidence type="ECO:0000313" key="1">
    <source>
        <dbReference type="EMBL" id="CAG8651496.1"/>
    </source>
</evidence>
<organism evidence="1 2">
    <name type="scientific">Dentiscutata heterogama</name>
    <dbReference type="NCBI Taxonomy" id="1316150"/>
    <lineage>
        <taxon>Eukaryota</taxon>
        <taxon>Fungi</taxon>
        <taxon>Fungi incertae sedis</taxon>
        <taxon>Mucoromycota</taxon>
        <taxon>Glomeromycotina</taxon>
        <taxon>Glomeromycetes</taxon>
        <taxon>Diversisporales</taxon>
        <taxon>Gigasporaceae</taxon>
        <taxon>Dentiscutata</taxon>
    </lineage>
</organism>
<gene>
    <name evidence="1" type="ORF">DHETER_LOCUS9319</name>
</gene>
<reference evidence="1" key="1">
    <citation type="submission" date="2021-06" db="EMBL/GenBank/DDBJ databases">
        <authorList>
            <person name="Kallberg Y."/>
            <person name="Tangrot J."/>
            <person name="Rosling A."/>
        </authorList>
    </citation>
    <scope>NUCLEOTIDE SEQUENCE</scope>
    <source>
        <strain evidence="1">IL203A</strain>
    </source>
</reference>
<name>A0ACA9NER2_9GLOM</name>
<evidence type="ECO:0000313" key="2">
    <source>
        <dbReference type="Proteomes" id="UP000789702"/>
    </source>
</evidence>
<sequence length="205" mass="22099">MPKRCLNVNTKKATQKIPSNQGESQTIGIELRSKRIANRESATPLSTTPILPNQKVSIITHPNQQVDNTPKTLISKQQVGSTSESSSPLISPNCQVGDAFEASRTLISPNHQVGSPNHQISDTSEPLIPPSNTFESLIPPNQQVGNTSSETSSTLIPPNQQVGNTSSETSSTSDKLQLQYTNCISLSPNNEFESTDIKLNSAHKV</sequence>
<accession>A0ACA9NER2</accession>
<dbReference type="Proteomes" id="UP000789702">
    <property type="component" value="Unassembled WGS sequence"/>
</dbReference>